<proteinExistence type="predicted"/>
<reference evidence="4" key="3">
    <citation type="submission" date="2019-06" db="EMBL/GenBank/DDBJ databases">
        <authorList>
            <person name="Poynton C."/>
            <person name="Hasenbein S."/>
            <person name="Benoit J.B."/>
            <person name="Sepulveda M.S."/>
            <person name="Poelchau M.F."/>
            <person name="Murali S.C."/>
            <person name="Chen S."/>
            <person name="Glastad K.M."/>
            <person name="Werren J.H."/>
            <person name="Vineis J.H."/>
            <person name="Bowen J.L."/>
            <person name="Friedrich M."/>
            <person name="Jones J."/>
            <person name="Robertson H.M."/>
            <person name="Feyereisen R."/>
            <person name="Mechler-Hickson A."/>
            <person name="Mathers N."/>
            <person name="Lee C.E."/>
            <person name="Colbourne J.K."/>
            <person name="Biales A."/>
            <person name="Johnston J.S."/>
            <person name="Wellborn G.A."/>
            <person name="Rosendale A.J."/>
            <person name="Cridge A.G."/>
            <person name="Munoz-Torres M.C."/>
            <person name="Bain P.A."/>
            <person name="Manny A.R."/>
            <person name="Major K.M."/>
            <person name="Lambert F.N."/>
            <person name="Vulpe C.D."/>
            <person name="Tuck P."/>
            <person name="Blalock B.J."/>
            <person name="Lin Y.-Y."/>
            <person name="Smith M.E."/>
            <person name="Ochoa-Acuna H."/>
            <person name="Chen M.-J.M."/>
            <person name="Childers C.P."/>
            <person name="Qu J."/>
            <person name="Dugan S."/>
            <person name="Lee S.L."/>
            <person name="Chao H."/>
            <person name="Dinh H."/>
            <person name="Han Y."/>
            <person name="Doddapaneni H."/>
            <person name="Worley K.C."/>
            <person name="Muzny D.M."/>
            <person name="Gibbs R.A."/>
            <person name="Richards S."/>
        </authorList>
    </citation>
    <scope>NUCLEOTIDE SEQUENCE</scope>
    <source>
        <strain evidence="4">HAZT.00-mixed</strain>
        <tissue evidence="4">Whole organism</tissue>
    </source>
</reference>
<name>A0A6A0H3G3_HYAAZ</name>
<organism evidence="4">
    <name type="scientific">Hyalella azteca</name>
    <name type="common">Amphipod</name>
    <dbReference type="NCBI Taxonomy" id="294128"/>
    <lineage>
        <taxon>Eukaryota</taxon>
        <taxon>Metazoa</taxon>
        <taxon>Ecdysozoa</taxon>
        <taxon>Arthropoda</taxon>
        <taxon>Crustacea</taxon>
        <taxon>Multicrustacea</taxon>
        <taxon>Malacostraca</taxon>
        <taxon>Eumalacostraca</taxon>
        <taxon>Peracarida</taxon>
        <taxon>Amphipoda</taxon>
        <taxon>Senticaudata</taxon>
        <taxon>Talitrida</taxon>
        <taxon>Talitroidea</taxon>
        <taxon>Hyalellidae</taxon>
        <taxon>Hyalella</taxon>
    </lineage>
</organism>
<keyword evidence="2" id="KW-0479">Metal-binding</keyword>
<evidence type="ECO:0000256" key="2">
    <source>
        <dbReference type="ARBA" id="ARBA00022723"/>
    </source>
</evidence>
<evidence type="ECO:0000259" key="3">
    <source>
        <dbReference type="Pfam" id="PF13359"/>
    </source>
</evidence>
<gene>
    <name evidence="4" type="ORF">HAZT_HAZT007939</name>
</gene>
<dbReference type="GO" id="GO:0046872">
    <property type="term" value="F:metal ion binding"/>
    <property type="evidence" value="ECO:0007669"/>
    <property type="project" value="UniProtKB-KW"/>
</dbReference>
<comment type="caution">
    <text evidence="4">The sequence shown here is derived from an EMBL/GenBank/DDBJ whole genome shotgun (WGS) entry which is preliminary data.</text>
</comment>
<dbReference type="InterPro" id="IPR026103">
    <property type="entry name" value="HARBI1_animal"/>
</dbReference>
<accession>A0A6A0H3G3</accession>
<reference evidence="4" key="2">
    <citation type="journal article" date="2018" name="Environ. Sci. Technol.">
        <title>The Toxicogenome of Hyalella azteca: A Model for Sediment Ecotoxicology and Evolutionary Toxicology.</title>
        <authorList>
            <person name="Poynton H.C."/>
            <person name="Hasenbein S."/>
            <person name="Benoit J.B."/>
            <person name="Sepulveda M.S."/>
            <person name="Poelchau M.F."/>
            <person name="Hughes D.S.T."/>
            <person name="Murali S.C."/>
            <person name="Chen S."/>
            <person name="Glastad K.M."/>
            <person name="Goodisman M.A.D."/>
            <person name="Werren J.H."/>
            <person name="Vineis J.H."/>
            <person name="Bowen J.L."/>
            <person name="Friedrich M."/>
            <person name="Jones J."/>
            <person name="Robertson H.M."/>
            <person name="Feyereisen R."/>
            <person name="Mechler-Hickson A."/>
            <person name="Mathers N."/>
            <person name="Lee C.E."/>
            <person name="Colbourne J.K."/>
            <person name="Biales A."/>
            <person name="Johnston J.S."/>
            <person name="Wellborn G.A."/>
            <person name="Rosendale A.J."/>
            <person name="Cridge A.G."/>
            <person name="Munoz-Torres M.C."/>
            <person name="Bain P.A."/>
            <person name="Manny A.R."/>
            <person name="Major K.M."/>
            <person name="Lambert F.N."/>
            <person name="Vulpe C.D."/>
            <person name="Tuck P."/>
            <person name="Blalock B.J."/>
            <person name="Lin Y.Y."/>
            <person name="Smith M.E."/>
            <person name="Ochoa-Acuna H."/>
            <person name="Chen M.M."/>
            <person name="Childers C.P."/>
            <person name="Qu J."/>
            <person name="Dugan S."/>
            <person name="Lee S.L."/>
            <person name="Chao H."/>
            <person name="Dinh H."/>
            <person name="Han Y."/>
            <person name="Doddapaneni H."/>
            <person name="Worley K.C."/>
            <person name="Muzny D.M."/>
            <person name="Gibbs R.A."/>
            <person name="Richards S."/>
        </authorList>
    </citation>
    <scope>NUCLEOTIDE SEQUENCE</scope>
    <source>
        <strain evidence="4">HAZT.00-mixed</strain>
        <tissue evidence="4">Whole organism</tissue>
    </source>
</reference>
<protein>
    <recommendedName>
        <fullName evidence="3">DDE Tnp4 domain-containing protein</fullName>
    </recommendedName>
</protein>
<sequence>MPAGVIERQQTMRDFHALGGFPRVIGAIDGSRIPIKAPVDDEAIFVNRKKFHSMNIQVVCDANKRIINFNVSNPGSTHDSYIWSNCELRARFQRGEFGDGLLLGGNLQYKPSKCAKIIAACLLLHNRCILMNIPNPDDYEEDEVYMEPEERGHDGAQRVLGRQVRDLLVHNFF</sequence>
<dbReference type="InterPro" id="IPR027806">
    <property type="entry name" value="HARBI1_dom"/>
</dbReference>
<dbReference type="EMBL" id="JQDR03007556">
    <property type="protein sequence ID" value="KAA0198448.1"/>
    <property type="molecule type" value="Genomic_DNA"/>
</dbReference>
<feature type="domain" description="DDE Tnp4" evidence="3">
    <location>
        <begin position="28"/>
        <end position="94"/>
    </location>
</feature>
<evidence type="ECO:0000256" key="1">
    <source>
        <dbReference type="ARBA" id="ARBA00001968"/>
    </source>
</evidence>
<dbReference type="Proteomes" id="UP000711488">
    <property type="component" value="Unassembled WGS sequence"/>
</dbReference>
<dbReference type="OrthoDB" id="6366846at2759"/>
<comment type="cofactor">
    <cofactor evidence="1">
        <name>a divalent metal cation</name>
        <dbReference type="ChEBI" id="CHEBI:60240"/>
    </cofactor>
</comment>
<evidence type="ECO:0000313" key="4">
    <source>
        <dbReference type="EMBL" id="KAA0198448.1"/>
    </source>
</evidence>
<reference evidence="4" key="1">
    <citation type="submission" date="2014-08" db="EMBL/GenBank/DDBJ databases">
        <authorList>
            <person name="Murali S."/>
            <person name="Richards S."/>
            <person name="Bandaranaike D."/>
            <person name="Bellair M."/>
            <person name="Blankenburg K."/>
            <person name="Chao H."/>
            <person name="Dinh H."/>
            <person name="Doddapaneni H."/>
            <person name="Dugan-Rocha S."/>
            <person name="Elkadiri S."/>
            <person name="Gnanaolivu R."/>
            <person name="Hughes D."/>
            <person name="Lee S."/>
            <person name="Li M."/>
            <person name="Ming W."/>
            <person name="Munidasa M."/>
            <person name="Muniz J."/>
            <person name="Nguyen L."/>
            <person name="Osuji N."/>
            <person name="Pu L.-L."/>
            <person name="Puazo M."/>
            <person name="Skinner E."/>
            <person name="Qu C."/>
            <person name="Quiroz J."/>
            <person name="Raj R."/>
            <person name="Weissenberger G."/>
            <person name="Xin Y."/>
            <person name="Zou X."/>
            <person name="Han Y."/>
            <person name="Worley K."/>
            <person name="Muzny D."/>
            <person name="Gibbs R."/>
        </authorList>
    </citation>
    <scope>NUCLEOTIDE SEQUENCE</scope>
    <source>
        <strain evidence="4">HAZT.00-mixed</strain>
        <tissue evidence="4">Whole organism</tissue>
    </source>
</reference>
<dbReference type="Pfam" id="PF13359">
    <property type="entry name" value="DDE_Tnp_4"/>
    <property type="match status" value="1"/>
</dbReference>
<dbReference type="AlphaFoldDB" id="A0A6A0H3G3"/>
<dbReference type="PRINTS" id="PR02086">
    <property type="entry name" value="PUTNUCHARBI1"/>
</dbReference>